<protein>
    <submittedName>
        <fullName evidence="2">Uncharacterized protein</fullName>
    </submittedName>
</protein>
<reference evidence="2" key="1">
    <citation type="journal article" date="2015" name="Nature">
        <title>Complex archaea that bridge the gap between prokaryotes and eukaryotes.</title>
        <authorList>
            <person name="Spang A."/>
            <person name="Saw J.H."/>
            <person name="Jorgensen S.L."/>
            <person name="Zaremba-Niedzwiedzka K."/>
            <person name="Martijn J."/>
            <person name="Lind A.E."/>
            <person name="van Eijk R."/>
            <person name="Schleper C."/>
            <person name="Guy L."/>
            <person name="Ettema T.J."/>
        </authorList>
    </citation>
    <scope>NUCLEOTIDE SEQUENCE</scope>
</reference>
<feature type="region of interest" description="Disordered" evidence="1">
    <location>
        <begin position="26"/>
        <end position="47"/>
    </location>
</feature>
<dbReference type="EMBL" id="LAZR01034074">
    <property type="protein sequence ID" value="KKL46323.1"/>
    <property type="molecule type" value="Genomic_DNA"/>
</dbReference>
<evidence type="ECO:0000256" key="1">
    <source>
        <dbReference type="SAM" id="MobiDB-lite"/>
    </source>
</evidence>
<dbReference type="AlphaFoldDB" id="A0A0F9CAD1"/>
<sequence>IDIYDRGYQRKDDKLIQTIERTLGESTVERARPSTQKPKANYAPKEEREYPEYFEGQEKVGHAAYGTQVFTPYLLGHVDTWEGSRQNAALQAYHRVVGAQKAKDKNIHGFALSHDGNFVGVGALNFSPEEAPSEEDYMSIEALVTSETGHSEAAMKEIVKKAAEENRGIFMNAGSEAKAFLSGIGMRDDGNGTYFLTLDDVTSLSDELKGPNAGEYISPSSKPRLRQRFGRMFEESEVTVPIDNRPPPQAREKQDWQARDKWERFNWDAWKDPEMVWNPENQMAAGFQEQDESLFKDEVDEEAERGKLDILGKIKEGGSNSMAFGRLGQSVSELFGGKPRESAKYLKDAKHYEKEYGEDIVWPEGRFEGENESNERLLDFANQAEGVRDEDSEGNWHDSTEYIYNRTQQVLKEAGYETSDKVRLYRGIPEGHTPEEHDGGWVKLNLGSLSSWTFNRTIAGQAATSDGKGTMLRADIPVSRIYSMWATGPGSREAMEYLILGQDGIKAWATKINRKS</sequence>
<name>A0A0F9CAD1_9ZZZZ</name>
<evidence type="ECO:0000313" key="2">
    <source>
        <dbReference type="EMBL" id="KKL46323.1"/>
    </source>
</evidence>
<feature type="non-terminal residue" evidence="2">
    <location>
        <position position="1"/>
    </location>
</feature>
<accession>A0A0F9CAD1</accession>
<proteinExistence type="predicted"/>
<gene>
    <name evidence="2" type="ORF">LCGC14_2346700</name>
</gene>
<organism evidence="2">
    <name type="scientific">marine sediment metagenome</name>
    <dbReference type="NCBI Taxonomy" id="412755"/>
    <lineage>
        <taxon>unclassified sequences</taxon>
        <taxon>metagenomes</taxon>
        <taxon>ecological metagenomes</taxon>
    </lineage>
</organism>
<comment type="caution">
    <text evidence="2">The sequence shown here is derived from an EMBL/GenBank/DDBJ whole genome shotgun (WGS) entry which is preliminary data.</text>
</comment>